<keyword evidence="5 14" id="KW-0808">Transferase</keyword>
<keyword evidence="18" id="KW-1185">Reference proteome</keyword>
<evidence type="ECO:0000256" key="8">
    <source>
        <dbReference type="ARBA" id="ARBA00022777"/>
    </source>
</evidence>
<dbReference type="PROSITE" id="PS00110">
    <property type="entry name" value="PYRUVATE_KINASE"/>
    <property type="match status" value="1"/>
</dbReference>
<dbReference type="Gene3D" id="2.40.33.10">
    <property type="entry name" value="PK beta-barrel domain-like"/>
    <property type="match status" value="1"/>
</dbReference>
<comment type="caution">
    <text evidence="17">The sequence shown here is derived from an EMBL/GenBank/DDBJ whole genome shotgun (WGS) entry which is preliminary data.</text>
</comment>
<evidence type="ECO:0000256" key="5">
    <source>
        <dbReference type="ARBA" id="ARBA00022679"/>
    </source>
</evidence>
<dbReference type="PATRIC" id="fig|229921.5.peg.2216"/>
<dbReference type="InterPro" id="IPR015806">
    <property type="entry name" value="Pyrv_Knase_insert_dom_sf"/>
</dbReference>
<dbReference type="Proteomes" id="UP000050501">
    <property type="component" value="Unassembled WGS sequence"/>
</dbReference>
<keyword evidence="10 14" id="KW-0460">Magnesium</keyword>
<dbReference type="Pfam" id="PF02887">
    <property type="entry name" value="PK_C"/>
    <property type="match status" value="1"/>
</dbReference>
<keyword evidence="8 14" id="KW-0418">Kinase</keyword>
<dbReference type="Gene3D" id="3.40.1380.20">
    <property type="entry name" value="Pyruvate kinase, C-terminal domain"/>
    <property type="match status" value="1"/>
</dbReference>
<dbReference type="NCBIfam" id="NF004978">
    <property type="entry name" value="PRK06354.1"/>
    <property type="match status" value="1"/>
</dbReference>
<evidence type="ECO:0000313" key="17">
    <source>
        <dbReference type="EMBL" id="KPL85048.1"/>
    </source>
</evidence>
<dbReference type="InterPro" id="IPR001697">
    <property type="entry name" value="Pyr_Knase"/>
</dbReference>
<evidence type="ECO:0000256" key="4">
    <source>
        <dbReference type="ARBA" id="ARBA00012142"/>
    </source>
</evidence>
<evidence type="ECO:0000256" key="10">
    <source>
        <dbReference type="ARBA" id="ARBA00022842"/>
    </source>
</evidence>
<name>A0A0P6YIY0_9CHLR</name>
<dbReference type="GO" id="GO:0016301">
    <property type="term" value="F:kinase activity"/>
    <property type="evidence" value="ECO:0007669"/>
    <property type="project" value="UniProtKB-KW"/>
</dbReference>
<comment type="pathway">
    <text evidence="2 14">Carbohydrate degradation; glycolysis; pyruvate from D-glyceraldehyde 3-phosphate: step 5/5.</text>
</comment>
<dbReference type="GO" id="GO:0005524">
    <property type="term" value="F:ATP binding"/>
    <property type="evidence" value="ECO:0007669"/>
    <property type="project" value="UniProtKB-KW"/>
</dbReference>
<dbReference type="InterPro" id="IPR036918">
    <property type="entry name" value="Pyrv_Knase_C_sf"/>
</dbReference>
<dbReference type="InterPro" id="IPR018209">
    <property type="entry name" value="Pyrv_Knase_AS"/>
</dbReference>
<dbReference type="InterPro" id="IPR040442">
    <property type="entry name" value="Pyrv_kinase-like_dom_sf"/>
</dbReference>
<comment type="catalytic activity">
    <reaction evidence="14">
        <text>pyruvate + ATP = phosphoenolpyruvate + ADP + H(+)</text>
        <dbReference type="Rhea" id="RHEA:18157"/>
        <dbReference type="ChEBI" id="CHEBI:15361"/>
        <dbReference type="ChEBI" id="CHEBI:15378"/>
        <dbReference type="ChEBI" id="CHEBI:30616"/>
        <dbReference type="ChEBI" id="CHEBI:58702"/>
        <dbReference type="ChEBI" id="CHEBI:456216"/>
        <dbReference type="EC" id="2.7.1.40"/>
    </reaction>
</comment>
<feature type="domain" description="Pyruvate kinase C-terminal" evidence="16">
    <location>
        <begin position="368"/>
        <end position="476"/>
    </location>
</feature>
<dbReference type="InterPro" id="IPR015813">
    <property type="entry name" value="Pyrv/PenolPyrv_kinase-like_dom"/>
</dbReference>
<dbReference type="EMBL" id="LGCM01000027">
    <property type="protein sequence ID" value="KPL85048.1"/>
    <property type="molecule type" value="Genomic_DNA"/>
</dbReference>
<evidence type="ECO:0000256" key="12">
    <source>
        <dbReference type="ARBA" id="ARBA00023317"/>
    </source>
</evidence>
<dbReference type="UniPathway" id="UPA00109">
    <property type="reaction ID" value="UER00188"/>
</dbReference>
<sequence length="486" mass="52628">MLERKAKIVATIGPTSQDEAVFRRLVESGLDIARLNFSHGTHAEHAERIQTIRKVSAELCKPVAILQDLQGPKLRVGSLPPEGVELVAGRTLVLAPVDSSPAEIQAPAGATIVPMDVPNLVNSLQPGNRILLDDGQLELQVVRLGNNFIEAEIVLGGILKSHKGVNLPGANLDIPALQPKDLQDLAFGLQQQVDAVAISFVRTAEDIEKVRRAIRELDPSQADLPIIAKLERPEAIENLEGILKVAYGVMVARGDLGVETSPASVPIMQKKIIEAANRHGRVVITATQMLDSMIHNPRPTRAEASDVANAIFDGTDAVMLSGETASGSYPIESVMMMDTIVREAERNFAQWGHCDDVREEPADDDAISITRAARELAHDRNVTAIAVFTETGRTALLMSKARPKVPVMAFTPDERTLRRLVLYWGVTPFLVPFSSSVESMLTHVDNAIVASTSVRAGQQIVMISGFPVGARRPPNFAILHTVGARY</sequence>
<comment type="similarity">
    <text evidence="3 14">Belongs to the pyruvate kinase family.</text>
</comment>
<keyword evidence="12" id="KW-0670">Pyruvate</keyword>
<organism evidence="17 18">
    <name type="scientific">Levilinea saccharolytica</name>
    <dbReference type="NCBI Taxonomy" id="229921"/>
    <lineage>
        <taxon>Bacteria</taxon>
        <taxon>Bacillati</taxon>
        <taxon>Chloroflexota</taxon>
        <taxon>Anaerolineae</taxon>
        <taxon>Anaerolineales</taxon>
        <taxon>Anaerolineaceae</taxon>
        <taxon>Levilinea</taxon>
    </lineage>
</organism>
<dbReference type="EC" id="2.7.1.40" evidence="4 13"/>
<protein>
    <recommendedName>
        <fullName evidence="4 13">Pyruvate kinase</fullName>
        <ecNumber evidence="4 13">2.7.1.40</ecNumber>
    </recommendedName>
</protein>
<evidence type="ECO:0000256" key="14">
    <source>
        <dbReference type="RuleBase" id="RU000504"/>
    </source>
</evidence>
<dbReference type="InterPro" id="IPR015795">
    <property type="entry name" value="Pyrv_Knase_C"/>
</dbReference>
<dbReference type="OrthoDB" id="9812123at2"/>
<dbReference type="PANTHER" id="PTHR11817">
    <property type="entry name" value="PYRUVATE KINASE"/>
    <property type="match status" value="1"/>
</dbReference>
<dbReference type="FunFam" id="2.40.33.10:FF:000001">
    <property type="entry name" value="Pyruvate kinase"/>
    <property type="match status" value="1"/>
</dbReference>
<dbReference type="STRING" id="229921.ADN01_06645"/>
<evidence type="ECO:0000256" key="13">
    <source>
        <dbReference type="NCBIfam" id="TIGR01064"/>
    </source>
</evidence>
<dbReference type="SUPFAM" id="SSF51621">
    <property type="entry name" value="Phosphoenolpyruvate/pyruvate domain"/>
    <property type="match status" value="1"/>
</dbReference>
<dbReference type="SUPFAM" id="SSF52935">
    <property type="entry name" value="PK C-terminal domain-like"/>
    <property type="match status" value="1"/>
</dbReference>
<reference evidence="17 18" key="1">
    <citation type="submission" date="2015-07" db="EMBL/GenBank/DDBJ databases">
        <title>Genome sequence of Levilinea saccharolytica DSM 16555.</title>
        <authorList>
            <person name="Hemp J."/>
            <person name="Ward L.M."/>
            <person name="Pace L.A."/>
            <person name="Fischer W.W."/>
        </authorList>
    </citation>
    <scope>NUCLEOTIDE SEQUENCE [LARGE SCALE GENOMIC DNA]</scope>
    <source>
        <strain evidence="17 18">KIBI-1</strain>
    </source>
</reference>
<comment type="cofactor">
    <cofactor evidence="1">
        <name>K(+)</name>
        <dbReference type="ChEBI" id="CHEBI:29103"/>
    </cofactor>
</comment>
<dbReference type="NCBIfam" id="NF004491">
    <property type="entry name" value="PRK05826.1"/>
    <property type="match status" value="1"/>
</dbReference>
<keyword evidence="11 14" id="KW-0324">Glycolysis</keyword>
<evidence type="ECO:0000313" key="18">
    <source>
        <dbReference type="Proteomes" id="UP000050501"/>
    </source>
</evidence>
<dbReference type="Pfam" id="PF00224">
    <property type="entry name" value="PK"/>
    <property type="match status" value="1"/>
</dbReference>
<evidence type="ECO:0000256" key="11">
    <source>
        <dbReference type="ARBA" id="ARBA00023152"/>
    </source>
</evidence>
<keyword evidence="9" id="KW-0067">ATP-binding</keyword>
<gene>
    <name evidence="17" type="ORF">ADN01_06645</name>
</gene>
<dbReference type="SUPFAM" id="SSF50800">
    <property type="entry name" value="PK beta-barrel domain-like"/>
    <property type="match status" value="1"/>
</dbReference>
<evidence type="ECO:0000256" key="1">
    <source>
        <dbReference type="ARBA" id="ARBA00001958"/>
    </source>
</evidence>
<dbReference type="RefSeq" id="WP_062418528.1">
    <property type="nucleotide sequence ID" value="NZ_DF967974.1"/>
</dbReference>
<dbReference type="InterPro" id="IPR011037">
    <property type="entry name" value="Pyrv_Knase-like_insert_dom_sf"/>
</dbReference>
<evidence type="ECO:0000259" key="16">
    <source>
        <dbReference type="Pfam" id="PF02887"/>
    </source>
</evidence>
<keyword evidence="7" id="KW-0547">Nucleotide-binding</keyword>
<proteinExistence type="inferred from homology"/>
<dbReference type="Gene3D" id="3.20.20.60">
    <property type="entry name" value="Phosphoenolpyruvate-binding domains"/>
    <property type="match status" value="1"/>
</dbReference>
<dbReference type="GO" id="GO:0030955">
    <property type="term" value="F:potassium ion binding"/>
    <property type="evidence" value="ECO:0007669"/>
    <property type="project" value="UniProtKB-UniRule"/>
</dbReference>
<evidence type="ECO:0000256" key="7">
    <source>
        <dbReference type="ARBA" id="ARBA00022741"/>
    </source>
</evidence>
<evidence type="ECO:0000256" key="9">
    <source>
        <dbReference type="ARBA" id="ARBA00022840"/>
    </source>
</evidence>
<evidence type="ECO:0000256" key="2">
    <source>
        <dbReference type="ARBA" id="ARBA00004997"/>
    </source>
</evidence>
<dbReference type="GO" id="GO:0004743">
    <property type="term" value="F:pyruvate kinase activity"/>
    <property type="evidence" value="ECO:0007669"/>
    <property type="project" value="UniProtKB-UniRule"/>
</dbReference>
<evidence type="ECO:0000256" key="6">
    <source>
        <dbReference type="ARBA" id="ARBA00022723"/>
    </source>
</evidence>
<feature type="domain" description="Pyruvate kinase barrel" evidence="15">
    <location>
        <begin position="4"/>
        <end position="334"/>
    </location>
</feature>
<evidence type="ECO:0000256" key="3">
    <source>
        <dbReference type="ARBA" id="ARBA00008663"/>
    </source>
</evidence>
<accession>A0A0P6YIY0</accession>
<dbReference type="InterPro" id="IPR015793">
    <property type="entry name" value="Pyrv_Knase_brl"/>
</dbReference>
<dbReference type="AlphaFoldDB" id="A0A0P6YIY0"/>
<dbReference type="NCBIfam" id="TIGR01064">
    <property type="entry name" value="pyruv_kin"/>
    <property type="match status" value="1"/>
</dbReference>
<evidence type="ECO:0000259" key="15">
    <source>
        <dbReference type="Pfam" id="PF00224"/>
    </source>
</evidence>
<dbReference type="PRINTS" id="PR01050">
    <property type="entry name" value="PYRUVTKNASE"/>
</dbReference>
<dbReference type="GO" id="GO:0000287">
    <property type="term" value="F:magnesium ion binding"/>
    <property type="evidence" value="ECO:0007669"/>
    <property type="project" value="UniProtKB-UniRule"/>
</dbReference>
<keyword evidence="6" id="KW-0479">Metal-binding</keyword>